<accession>A0A154IHI3</accession>
<comment type="caution">
    <text evidence="1">The sequence shown here is derived from an EMBL/GenBank/DDBJ whole genome shotgun (WGS) entry which is preliminary data.</text>
</comment>
<dbReference type="EMBL" id="LVYU01000099">
    <property type="protein sequence ID" value="KZA99885.1"/>
    <property type="molecule type" value="Genomic_DNA"/>
</dbReference>
<sequence length="700" mass="77647">MISQDIFAKAAKAKNAAKLLTHLAAFPVNQELADELATLVRHCSALIHSRPNPAGQAARDKLLADVRDFLERAAPALSFEPYDKAAALLQIAEDGHHRILAALQRTAFSKEPAPSRAAAVIARAEANRIALAADLDAALKAAGHLILPGGPEVKDADGNRVDADSFLGMLLEALRGTLLMEGYANKWFSGDRQWLTLPSLPAVSDREIYLAEQAEFLAMAWARWERLHEKARYFGVEINTLGSDQLPDGAPEGVKRVYERAAGGMVADFIANERAIDREGKSAADLFGTTNIGRIGKGIDNPVQLPPTEWISEQEALNSLSLSEAVGYNIAEDLERPGGLRLVQWVRGYMALAAWVSKQRGDQQKLILEIDPAEARVLLQRMSFTQDEADIFLDAVSFGAGSRDFFDAPIVRTRGNWLVIGGALFAPRMAKIVPSTLASMDVQLLRKGSAFESRVVDLFKLRGLDARRVKVKRDGAEYDYDVVVPWGDYLFHFECKNHGLSGNDPKRAYHFLQEVGSSIRQIQRLRDGLVTWPDILTIEFGPQVTTKTVVHCLLHNETFSFPEGIDGVYIYDWSALTRFFEAAWFRVVHDHRGPQNTVFRNRVGVKRIWSGEEPTPTDLLEELTNPSQYRIVLHHVREDKIAFELDAETFAIESFYSRAPGDTASYAEALGVSGKEIEEQLERVDEQIKAAIAHAKASEK</sequence>
<protein>
    <recommendedName>
        <fullName evidence="2">NERD domain-containing protein</fullName>
    </recommendedName>
</protein>
<dbReference type="SUPFAM" id="SSF52980">
    <property type="entry name" value="Restriction endonuclease-like"/>
    <property type="match status" value="1"/>
</dbReference>
<proteinExistence type="predicted"/>
<dbReference type="InterPro" id="IPR011335">
    <property type="entry name" value="Restrct_endonuc-II-like"/>
</dbReference>
<evidence type="ECO:0000313" key="1">
    <source>
        <dbReference type="EMBL" id="KZA99885.1"/>
    </source>
</evidence>
<name>A0A154IHI3_RHILE</name>
<dbReference type="AlphaFoldDB" id="A0A154IHI3"/>
<reference evidence="1" key="1">
    <citation type="submission" date="2016-03" db="EMBL/GenBank/DDBJ databases">
        <title>Microsymbionts genomes from the relict species Vavilovia formosa.</title>
        <authorList>
            <person name="Chirak E."/>
            <person name="Kimeklis A."/>
            <person name="Kopat V."/>
            <person name="Andronov E."/>
        </authorList>
    </citation>
    <scope>NUCLEOTIDE SEQUENCE [LARGE SCALE GENOMIC DNA]</scope>
    <source>
        <strain evidence="1">Vaf12</strain>
    </source>
</reference>
<gene>
    <name evidence="1" type="ORF">A4A59_20910</name>
</gene>
<organism evidence="1">
    <name type="scientific">Rhizobium leguminosarum</name>
    <dbReference type="NCBI Taxonomy" id="384"/>
    <lineage>
        <taxon>Bacteria</taxon>
        <taxon>Pseudomonadati</taxon>
        <taxon>Pseudomonadota</taxon>
        <taxon>Alphaproteobacteria</taxon>
        <taxon>Hyphomicrobiales</taxon>
        <taxon>Rhizobiaceae</taxon>
        <taxon>Rhizobium/Agrobacterium group</taxon>
        <taxon>Rhizobium</taxon>
    </lineage>
</organism>
<dbReference type="RefSeq" id="WP_062942598.1">
    <property type="nucleotide sequence ID" value="NZ_CP171847.1"/>
</dbReference>
<evidence type="ECO:0008006" key="2">
    <source>
        <dbReference type="Google" id="ProtNLM"/>
    </source>
</evidence>